<sequence>MTAAARAKAESPRDTFDRVTAGWSDDQKQALMARLHREATRARISREYNSAGKLAQYLDPSTVQTPALERIDQAIEWALNTRRARLIITVPPQEGKTTRVGVITPLRALQKQPDWRIVLVSYAEALAKEASRLARNLIVEHGSNATDAITGLRVQDKLGLALSPDSRAAGKWRVQGHKGGMYVAGIEGGVTGRPADMVIIDDPFKGMKEADSKAEREAVIEFWQAIALTRLAPAAPVIIIQTRWHENDLAGYLLAQDKRKPEAEREWVHVNIPAIADGIVPDALQRPAGEYLESARGRTRKDWDLTREAVGPRVWSALYQGVPTPVGGGLFSSDDFDRYRLQAAGDTTIRIVSVDPAETGKRDEAGLIGVAATPDNRVLWTHDWSGRMTSDQWSRKAVILALTIGAAEISYEAYTTEQTYRRVLIQAWRSIRNQARLLRAAAGNVEIAAAVLAGSEDAPADPLAAIREVDGVPVPDVTDPPFTIHPFRGKGDKTVRATGSRQAVSTGRLRVVGTLLELESQAVTWQLGQKSPDRMDAAVNGYERIIQLIGGQSLVVTPAEVMAQQASGAAAASSGLASILAQPLNMSDRA</sequence>
<gene>
    <name evidence="1" type="ORF">RN001_016451</name>
</gene>
<evidence type="ECO:0000313" key="1">
    <source>
        <dbReference type="EMBL" id="KAK4871442.1"/>
    </source>
</evidence>
<dbReference type="Proteomes" id="UP001353858">
    <property type="component" value="Unassembled WGS sequence"/>
</dbReference>
<reference evidence="2" key="1">
    <citation type="submission" date="2023-01" db="EMBL/GenBank/DDBJ databases">
        <title>Key to firefly adult light organ development and bioluminescence: homeobox transcription factors regulate luciferase expression and transportation to peroxisome.</title>
        <authorList>
            <person name="Fu X."/>
        </authorList>
    </citation>
    <scope>NUCLEOTIDE SEQUENCE [LARGE SCALE GENOMIC DNA]</scope>
</reference>
<dbReference type="AlphaFoldDB" id="A0AAN7SAP3"/>
<organism evidence="1 2">
    <name type="scientific">Aquatica leii</name>
    <dbReference type="NCBI Taxonomy" id="1421715"/>
    <lineage>
        <taxon>Eukaryota</taxon>
        <taxon>Metazoa</taxon>
        <taxon>Ecdysozoa</taxon>
        <taxon>Arthropoda</taxon>
        <taxon>Hexapoda</taxon>
        <taxon>Insecta</taxon>
        <taxon>Pterygota</taxon>
        <taxon>Neoptera</taxon>
        <taxon>Endopterygota</taxon>
        <taxon>Coleoptera</taxon>
        <taxon>Polyphaga</taxon>
        <taxon>Elateriformia</taxon>
        <taxon>Elateroidea</taxon>
        <taxon>Lampyridae</taxon>
        <taxon>Luciolinae</taxon>
        <taxon>Aquatica</taxon>
    </lineage>
</organism>
<dbReference type="Pfam" id="PF03237">
    <property type="entry name" value="Terminase_6N"/>
    <property type="match status" value="1"/>
</dbReference>
<name>A0AAN7SAP3_9COLE</name>
<evidence type="ECO:0008006" key="3">
    <source>
        <dbReference type="Google" id="ProtNLM"/>
    </source>
</evidence>
<comment type="caution">
    <text evidence="1">The sequence shown here is derived from an EMBL/GenBank/DDBJ whole genome shotgun (WGS) entry which is preliminary data.</text>
</comment>
<keyword evidence="2" id="KW-1185">Reference proteome</keyword>
<evidence type="ECO:0000313" key="2">
    <source>
        <dbReference type="Proteomes" id="UP001353858"/>
    </source>
</evidence>
<accession>A0AAN7SAP3</accession>
<proteinExistence type="predicted"/>
<protein>
    <recommendedName>
        <fullName evidence="3">Terminase</fullName>
    </recommendedName>
</protein>
<dbReference type="EMBL" id="JARPUR010000019">
    <property type="protein sequence ID" value="KAK4871442.1"/>
    <property type="molecule type" value="Genomic_DNA"/>
</dbReference>